<dbReference type="AlphaFoldDB" id="A0A848N8Y3"/>
<organism evidence="1 2">
    <name type="scientific">Chryseobacterium aquaticum</name>
    <dbReference type="NCBI Taxonomy" id="452084"/>
    <lineage>
        <taxon>Bacteria</taxon>
        <taxon>Pseudomonadati</taxon>
        <taxon>Bacteroidota</taxon>
        <taxon>Flavobacteriia</taxon>
        <taxon>Flavobacteriales</taxon>
        <taxon>Weeksellaceae</taxon>
        <taxon>Chryseobacterium group</taxon>
        <taxon>Chryseobacterium</taxon>
    </lineage>
</organism>
<dbReference type="EMBL" id="JABCJF010000006">
    <property type="protein sequence ID" value="NMR34921.1"/>
    <property type="molecule type" value="Genomic_DNA"/>
</dbReference>
<protein>
    <submittedName>
        <fullName evidence="1">Recombinase family protein</fullName>
    </submittedName>
</protein>
<dbReference type="Proteomes" id="UP000548067">
    <property type="component" value="Unassembled WGS sequence"/>
</dbReference>
<evidence type="ECO:0000313" key="2">
    <source>
        <dbReference type="Proteomes" id="UP000548067"/>
    </source>
</evidence>
<sequence length="39" mass="4505">METDEGKFLHTIQYAIAGLERRKILRRTMNGRLSSLKNG</sequence>
<proteinExistence type="predicted"/>
<comment type="caution">
    <text evidence="1">The sequence shown here is derived from an EMBL/GenBank/DDBJ whole genome shotgun (WGS) entry which is preliminary data.</text>
</comment>
<reference evidence="1 2" key="1">
    <citation type="submission" date="2020-04" db="EMBL/GenBank/DDBJ databases">
        <title>Genome analysis and antimicrobial resistance characteristics of Chryseobacterium aquaticum isolated from farmed salmonids.</title>
        <authorList>
            <person name="Saticioglu I.B."/>
            <person name="Duman M."/>
            <person name="Altun S."/>
        </authorList>
    </citation>
    <scope>NUCLEOTIDE SEQUENCE [LARGE SCALE GENOMIC DNA]</scope>
    <source>
        <strain evidence="1 2">C-174</strain>
    </source>
</reference>
<accession>A0A848N8Y3</accession>
<dbReference type="Gene3D" id="6.10.250.10">
    <property type="match status" value="1"/>
</dbReference>
<evidence type="ECO:0000313" key="1">
    <source>
        <dbReference type="EMBL" id="NMR34921.1"/>
    </source>
</evidence>
<name>A0A848N8Y3_9FLAO</name>
<gene>
    <name evidence="1" type="ORF">HIO71_12065</name>
</gene>